<evidence type="ECO:0000313" key="13">
    <source>
        <dbReference type="Proteomes" id="UP000013015"/>
    </source>
</evidence>
<dbReference type="AlphaFoldDB" id="N6W7V4"/>
<dbReference type="PATRIC" id="fig|888050.3.peg.650"/>
<feature type="compositionally biased region" description="Basic and acidic residues" evidence="11">
    <location>
        <begin position="315"/>
        <end position="325"/>
    </location>
</feature>
<evidence type="ECO:0000256" key="3">
    <source>
        <dbReference type="ARBA" id="ARBA00016337"/>
    </source>
</evidence>
<evidence type="ECO:0000256" key="5">
    <source>
        <dbReference type="ARBA" id="ARBA00022679"/>
    </source>
</evidence>
<dbReference type="eggNOG" id="COG1477">
    <property type="taxonomic scope" value="Bacteria"/>
</dbReference>
<evidence type="ECO:0000313" key="12">
    <source>
        <dbReference type="EMBL" id="ENO18630.1"/>
    </source>
</evidence>
<evidence type="ECO:0000256" key="4">
    <source>
        <dbReference type="ARBA" id="ARBA00022630"/>
    </source>
</evidence>
<dbReference type="InterPro" id="IPR003374">
    <property type="entry name" value="ApbE-like_sf"/>
</dbReference>
<dbReference type="GO" id="GO:0016740">
    <property type="term" value="F:transferase activity"/>
    <property type="evidence" value="ECO:0007669"/>
    <property type="project" value="UniProtKB-KW"/>
</dbReference>
<evidence type="ECO:0000256" key="8">
    <source>
        <dbReference type="ARBA" id="ARBA00022842"/>
    </source>
</evidence>
<dbReference type="RefSeq" id="WP_005962408.1">
    <property type="nucleotide sequence ID" value="NZ_CP040505.1"/>
</dbReference>
<dbReference type="Pfam" id="PF02424">
    <property type="entry name" value="ApbE"/>
    <property type="match status" value="1"/>
</dbReference>
<dbReference type="GO" id="GO:0046872">
    <property type="term" value="F:metal ion binding"/>
    <property type="evidence" value="ECO:0007669"/>
    <property type="project" value="UniProtKB-KW"/>
</dbReference>
<sequence length="325" mass="33458">MGTRFDLVGHGGDLRAITEAACSLVDAHEQLWSVFLDSSDVSRLNASQGWTDVDASTDRLLVDALALSEATGGVFTPLIGAFAALWEGAGGGRALGSGDPATLAPDERERARALRACSPSRLERNDIGQWRLIASSDSAHPRVDLGGVAKGETADRLRDLAVDMGAGGVLVSAGTSSLAAWGTRTSGAPWRIGLRDTVGGADDWAGSVPLRGGALSTSGIPGGASCPPSHRIVDPRTGAAPTSARRPASVLCASGVMAEVLSTAILIAGTECVNEEALRRWAHRRGVSAEWEWVVMGDSGVQASAGAGWTPRAGPAHEVRRGAAR</sequence>
<protein>
    <recommendedName>
        <fullName evidence="3">FAD:protein FMN transferase</fullName>
        <ecNumber evidence="2">2.7.1.180</ecNumber>
    </recommendedName>
    <alternativeName>
        <fullName evidence="9">Flavin transferase</fullName>
    </alternativeName>
</protein>
<dbReference type="PANTHER" id="PTHR30040">
    <property type="entry name" value="THIAMINE BIOSYNTHESIS LIPOPROTEIN APBE"/>
    <property type="match status" value="1"/>
</dbReference>
<dbReference type="SUPFAM" id="SSF143631">
    <property type="entry name" value="ApbE-like"/>
    <property type="match status" value="1"/>
</dbReference>
<evidence type="ECO:0000256" key="6">
    <source>
        <dbReference type="ARBA" id="ARBA00022723"/>
    </source>
</evidence>
<reference evidence="12 13" key="1">
    <citation type="submission" date="2013-03" db="EMBL/GenBank/DDBJ databases">
        <title>Reference genome for the Human Microbiome Project.</title>
        <authorList>
            <person name="Aqrawi P."/>
            <person name="Ayvaz T."/>
            <person name="Bess C."/>
            <person name="Blankenburg K."/>
            <person name="Coyle M."/>
            <person name="Deng J."/>
            <person name="Forbes L."/>
            <person name="Fowler G."/>
            <person name="Francisco L."/>
            <person name="Fu Q."/>
            <person name="Gibbs R."/>
            <person name="Gross S."/>
            <person name="Gubbala S."/>
            <person name="Hale W."/>
            <person name="Hemphill L."/>
            <person name="Highlander S."/>
            <person name="Hirani K."/>
            <person name="Jackson L."/>
            <person name="Jakkamsetti A."/>
            <person name="Javaid M."/>
            <person name="Jayaseelan J.C."/>
            <person name="Jiang H."/>
            <person name="Joshi V."/>
            <person name="Korchina V."/>
            <person name="Kovar C."/>
            <person name="Lara F."/>
            <person name="Lee S."/>
            <person name="Liu Y."/>
            <person name="Mata R."/>
            <person name="Mathew T."/>
            <person name="Munidasa M."/>
            <person name="Muzny D."/>
            <person name="Nazareth L."/>
            <person name="Ngo R."/>
            <person name="Nguyen L."/>
            <person name="Nguyen N."/>
            <person name="Okwuonu G."/>
            <person name="Ongeri F."/>
            <person name="Palculict T."/>
            <person name="Patil S."/>
            <person name="Petrosino J."/>
            <person name="Pham C."/>
            <person name="Pham P."/>
            <person name="Pu L.-L."/>
            <person name="Qin X."/>
            <person name="Qu J."/>
            <person name="Reid J."/>
            <person name="Ross M."/>
            <person name="Ruth R."/>
            <person name="Saada N."/>
            <person name="San Lucas F."/>
            <person name="Santibanez J."/>
            <person name="Shang Y."/>
            <person name="Simmons D."/>
            <person name="Song X.-Z."/>
            <person name="Tang L.-Y."/>
            <person name="Thornton R."/>
            <person name="Warren J."/>
            <person name="Weissenberger G."/>
            <person name="Wilczek-Boney K."/>
            <person name="Worley K."/>
            <person name="Youmans B."/>
            <person name="Zhang J."/>
            <person name="Zhang L."/>
            <person name="Zhao Z."/>
            <person name="Zhou C."/>
            <person name="Zhu D."/>
            <person name="Zhu Y."/>
        </authorList>
    </citation>
    <scope>NUCLEOTIDE SEQUENCE [LARGE SCALE GENOMIC DNA]</scope>
    <source>
        <strain evidence="12 13">F0333</strain>
    </source>
</reference>
<evidence type="ECO:0000256" key="11">
    <source>
        <dbReference type="SAM" id="MobiDB-lite"/>
    </source>
</evidence>
<keyword evidence="8" id="KW-0460">Magnesium</keyword>
<keyword evidence="13" id="KW-1185">Reference proteome</keyword>
<dbReference type="OrthoDB" id="3728306at2"/>
<keyword evidence="12" id="KW-0449">Lipoprotein</keyword>
<evidence type="ECO:0000256" key="7">
    <source>
        <dbReference type="ARBA" id="ARBA00022827"/>
    </source>
</evidence>
<evidence type="ECO:0000256" key="2">
    <source>
        <dbReference type="ARBA" id="ARBA00011955"/>
    </source>
</evidence>
<keyword evidence="5" id="KW-0808">Transferase</keyword>
<dbReference type="InterPro" id="IPR024932">
    <property type="entry name" value="ApbE"/>
</dbReference>
<name>N6W7V4_9ACTO</name>
<feature type="region of interest" description="Disordered" evidence="11">
    <location>
        <begin position="305"/>
        <end position="325"/>
    </location>
</feature>
<dbReference type="HOGENOM" id="CLU_044403_5_2_11"/>
<comment type="caution">
    <text evidence="12">The sequence shown here is derived from an EMBL/GenBank/DDBJ whole genome shotgun (WGS) entry which is preliminary data.</text>
</comment>
<evidence type="ECO:0000256" key="9">
    <source>
        <dbReference type="ARBA" id="ARBA00031306"/>
    </source>
</evidence>
<dbReference type="PANTHER" id="PTHR30040:SF2">
    <property type="entry name" value="FAD:PROTEIN FMN TRANSFERASE"/>
    <property type="match status" value="1"/>
</dbReference>
<proteinExistence type="predicted"/>
<dbReference type="EC" id="2.7.1.180" evidence="2"/>
<keyword evidence="6" id="KW-0479">Metal-binding</keyword>
<dbReference type="Gene3D" id="3.10.520.10">
    <property type="entry name" value="ApbE-like domains"/>
    <property type="match status" value="1"/>
</dbReference>
<comment type="catalytic activity">
    <reaction evidence="10">
        <text>L-threonyl-[protein] + FAD = FMN-L-threonyl-[protein] + AMP + H(+)</text>
        <dbReference type="Rhea" id="RHEA:36847"/>
        <dbReference type="Rhea" id="RHEA-COMP:11060"/>
        <dbReference type="Rhea" id="RHEA-COMP:11061"/>
        <dbReference type="ChEBI" id="CHEBI:15378"/>
        <dbReference type="ChEBI" id="CHEBI:30013"/>
        <dbReference type="ChEBI" id="CHEBI:57692"/>
        <dbReference type="ChEBI" id="CHEBI:74257"/>
        <dbReference type="ChEBI" id="CHEBI:456215"/>
        <dbReference type="EC" id="2.7.1.180"/>
    </reaction>
</comment>
<gene>
    <name evidence="12" type="ORF">HMPREF9004_0679</name>
</gene>
<keyword evidence="7" id="KW-0274">FAD</keyword>
<comment type="cofactor">
    <cofactor evidence="1">
        <name>Mg(2+)</name>
        <dbReference type="ChEBI" id="CHEBI:18420"/>
    </cofactor>
</comment>
<organism evidence="12 13">
    <name type="scientific">Schaalia cardiffensis F0333</name>
    <dbReference type="NCBI Taxonomy" id="888050"/>
    <lineage>
        <taxon>Bacteria</taxon>
        <taxon>Bacillati</taxon>
        <taxon>Actinomycetota</taxon>
        <taxon>Actinomycetes</taxon>
        <taxon>Actinomycetales</taxon>
        <taxon>Actinomycetaceae</taxon>
        <taxon>Schaalia</taxon>
    </lineage>
</organism>
<evidence type="ECO:0000256" key="1">
    <source>
        <dbReference type="ARBA" id="ARBA00001946"/>
    </source>
</evidence>
<accession>N6W7V4</accession>
<keyword evidence="4" id="KW-0285">Flavoprotein</keyword>
<dbReference type="STRING" id="888050.HMPREF9004_0679"/>
<dbReference type="EMBL" id="AQHZ01000010">
    <property type="protein sequence ID" value="ENO18630.1"/>
    <property type="molecule type" value="Genomic_DNA"/>
</dbReference>
<evidence type="ECO:0000256" key="10">
    <source>
        <dbReference type="ARBA" id="ARBA00048540"/>
    </source>
</evidence>
<dbReference type="Proteomes" id="UP000013015">
    <property type="component" value="Unassembled WGS sequence"/>
</dbReference>